<gene>
    <name evidence="1" type="ORF">OLEA9_A070235</name>
</gene>
<proteinExistence type="predicted"/>
<dbReference type="EMBL" id="CACTIH010003682">
    <property type="protein sequence ID" value="CAA2981875.1"/>
    <property type="molecule type" value="Genomic_DNA"/>
</dbReference>
<sequence>MAVLDTTAAVHRPCPTARNNSSTPAYCCALAAAGSESYAVAVMPLQKEGSSVASLLQERNSGGCCH</sequence>
<evidence type="ECO:0000313" key="1">
    <source>
        <dbReference type="EMBL" id="CAA2981875.1"/>
    </source>
</evidence>
<protein>
    <submittedName>
        <fullName evidence="1">Uncharacterized protein</fullName>
    </submittedName>
</protein>
<keyword evidence="2" id="KW-1185">Reference proteome</keyword>
<name>A0A8S0RQU2_OLEEU</name>
<reference evidence="1 2" key="1">
    <citation type="submission" date="2019-12" db="EMBL/GenBank/DDBJ databases">
        <authorList>
            <person name="Alioto T."/>
            <person name="Alioto T."/>
            <person name="Gomez Garrido J."/>
        </authorList>
    </citation>
    <scope>NUCLEOTIDE SEQUENCE [LARGE SCALE GENOMIC DNA]</scope>
</reference>
<accession>A0A8S0RQU2</accession>
<dbReference type="Gramene" id="OE9A070235T1">
    <property type="protein sequence ID" value="OE9A070235C1"/>
    <property type="gene ID" value="OE9A070235"/>
</dbReference>
<evidence type="ECO:0000313" key="2">
    <source>
        <dbReference type="Proteomes" id="UP000594638"/>
    </source>
</evidence>
<dbReference type="Proteomes" id="UP000594638">
    <property type="component" value="Unassembled WGS sequence"/>
</dbReference>
<dbReference type="AlphaFoldDB" id="A0A8S0RQU2"/>
<comment type="caution">
    <text evidence="1">The sequence shown here is derived from an EMBL/GenBank/DDBJ whole genome shotgun (WGS) entry which is preliminary data.</text>
</comment>
<organism evidence="1 2">
    <name type="scientific">Olea europaea subsp. europaea</name>
    <dbReference type="NCBI Taxonomy" id="158383"/>
    <lineage>
        <taxon>Eukaryota</taxon>
        <taxon>Viridiplantae</taxon>
        <taxon>Streptophyta</taxon>
        <taxon>Embryophyta</taxon>
        <taxon>Tracheophyta</taxon>
        <taxon>Spermatophyta</taxon>
        <taxon>Magnoliopsida</taxon>
        <taxon>eudicotyledons</taxon>
        <taxon>Gunneridae</taxon>
        <taxon>Pentapetalae</taxon>
        <taxon>asterids</taxon>
        <taxon>lamiids</taxon>
        <taxon>Lamiales</taxon>
        <taxon>Oleaceae</taxon>
        <taxon>Oleeae</taxon>
        <taxon>Olea</taxon>
    </lineage>
</organism>